<dbReference type="Gene3D" id="2.170.270.10">
    <property type="entry name" value="SET domain"/>
    <property type="match status" value="1"/>
</dbReference>
<sequence>MSDELLNETLGPLLSVEDWLQALRSRTELNYYSQNGQYNDDAQYASASQRDASNAGQHSQDSASTDVPADAENTNSASDITVDTSNGVLYDEYNNVSKAYSQNSPPMNGATPPCNHRKPWSKKKQKIEEPVKDSTEFSSEFFGSDDKLHIHYHWYRLNPEILSDARSRGLEPTTLGHVLSRRGRLWAQTQCIDSTARMDFENHLLLYQKQFEKYSKSGDGWVSITTDHNVDPLFMKKGGYLKGVQDVPKVMVNDTSIAVDEDDEDMYEDGRKRRGTCRKHGVEGIYDWNNVIYCPNFGDSGEFIRRYARKSFKMYRNLYDCLVHGWVHPGLVVCEVKDATHPIRFSTPPEQDCYTVVYAGPAIPENSTQRVIFGEYTGIVYREESVEESVFEYAFELNFSSASWINADIELTKDTAEISEKNGTVFLPNNARFVLDSSVACNELSLVNHYQSVKAYGGEMWITPNCEWQQVFLDGWPHVVLTSKLGVAINPGDELVADFGGLWFSKVEETAHKQIRNELIEYRLGLRQPAVMVEQCEVPKRPLSHLDRHLTSNSSSNAHEICAICYNCYDDPIELSSDDMMESVACDGCDRFFHIHCISEISRASAVYVSKEVFGDRWTPLDVRKNVVGGSSVFYCSFCRHLAKKIYMHDMGCDYMPLSRNTYRSPSKLKSIKPLKFKGTNKDSKGDQGNGVLNNLYNSKSTQSSGVEMDLHMEIEGVCTVNIAKAKDSVALPIKALPLMKTTNVASLFELEVCKHRESIKTCNPSFFTDLTETQPQTMANPIKSSHNGQHNDHDKAAINRETNGKPPVSPVKFLQDYCPMCLRDYGNSSVKHKTMAETNECDSTSILNSIDVKTSNDRISSKDDKNHLRMIDKPNKVPDQVTNHTSIRNSSNPPPGNSSYKPTNGNCPTVSKLNHLNQEKHISTVNIGHAADMFMSKQKHIALNPRFLPPDPSVVTKSSNDATLVDYLGCKYLAGMWQLEPFALFGDCVRVCTECYRLHGPKANVYICRLLKRHLSGNFDHPMNATPAQMRELVLMAYEQHVQMLLRLLVLKNVAITFMCKLCCHFIGRQLLQNQTVIAPLPFSRDFLGKSAGPPEGILERPWELLNKSNCNAKRIKVEHQRGLQSHLEAYVLAIKNAVSSVPISSKSEPTLNYEMLNSMGALSDEFSRLANCKGIVEYLNDFMSHKVLETENTPSQLQETLTKEELKRFATFRHLIERSPGAFSSTTPLMPSKIKTKSKSGIFIPLMGIVPGVSYLYRKFTDGYYNGLITKFIDDPSPSKCCFLVTYSDGDGERMTGEDLLAQIIKNLENMGEIVANLSTNDTRNKDLLIRIHINEDKRAGATAERVRRDMLKSLSYHRAPDSKKSDALRKGYKAKKESVSEEITEPVAPKRKLSPTVEAPAVVE</sequence>
<accession>A0AAD8LMJ5</accession>
<evidence type="ECO:0000256" key="1">
    <source>
        <dbReference type="SAM" id="MobiDB-lite"/>
    </source>
</evidence>
<keyword evidence="3" id="KW-1185">Reference proteome</keyword>
<reference evidence="2" key="1">
    <citation type="submission" date="2023-08" db="EMBL/GenBank/DDBJ databases">
        <title>Draft sequence of the Babesia gibsoni genome.</title>
        <authorList>
            <person name="Yamagishi J.Y."/>
            <person name="Xuan X.X."/>
        </authorList>
    </citation>
    <scope>NUCLEOTIDE SEQUENCE</scope>
    <source>
        <strain evidence="2">Azabu</strain>
    </source>
</reference>
<feature type="compositionally biased region" description="Basic and acidic residues" evidence="1">
    <location>
        <begin position="1361"/>
        <end position="1382"/>
    </location>
</feature>
<dbReference type="Gene3D" id="3.30.40.10">
    <property type="entry name" value="Zinc/RING finger domain, C3HC4 (zinc finger)"/>
    <property type="match status" value="1"/>
</dbReference>
<feature type="compositionally biased region" description="Basic and acidic residues" evidence="1">
    <location>
        <begin position="790"/>
        <end position="799"/>
    </location>
</feature>
<feature type="compositionally biased region" description="Polar residues" evidence="1">
    <location>
        <begin position="72"/>
        <end position="83"/>
    </location>
</feature>
<comment type="caution">
    <text evidence="2">The sequence shown here is derived from an EMBL/GenBank/DDBJ whole genome shotgun (WGS) entry which is preliminary data.</text>
</comment>
<evidence type="ECO:0000313" key="3">
    <source>
        <dbReference type="Proteomes" id="UP001230268"/>
    </source>
</evidence>
<evidence type="ECO:0008006" key="4">
    <source>
        <dbReference type="Google" id="ProtNLM"/>
    </source>
</evidence>
<feature type="compositionally biased region" description="Basic residues" evidence="1">
    <location>
        <begin position="115"/>
        <end position="125"/>
    </location>
</feature>
<feature type="compositionally biased region" description="Polar residues" evidence="1">
    <location>
        <begin position="44"/>
        <end position="65"/>
    </location>
</feature>
<organism evidence="2 3">
    <name type="scientific">Babesia gibsoni</name>
    <dbReference type="NCBI Taxonomy" id="33632"/>
    <lineage>
        <taxon>Eukaryota</taxon>
        <taxon>Sar</taxon>
        <taxon>Alveolata</taxon>
        <taxon>Apicomplexa</taxon>
        <taxon>Aconoidasida</taxon>
        <taxon>Piroplasmida</taxon>
        <taxon>Babesiidae</taxon>
        <taxon>Babesia</taxon>
    </lineage>
</organism>
<feature type="compositionally biased region" description="Basic and acidic residues" evidence="1">
    <location>
        <begin position="857"/>
        <end position="877"/>
    </location>
</feature>
<dbReference type="SUPFAM" id="SSF82199">
    <property type="entry name" value="SET domain"/>
    <property type="match status" value="1"/>
</dbReference>
<evidence type="ECO:0000313" key="2">
    <source>
        <dbReference type="EMBL" id="KAK1441891.1"/>
    </source>
</evidence>
<feature type="region of interest" description="Disordered" evidence="1">
    <location>
        <begin position="1360"/>
        <end position="1407"/>
    </location>
</feature>
<feature type="region of interest" description="Disordered" evidence="1">
    <location>
        <begin position="857"/>
        <end position="908"/>
    </location>
</feature>
<name>A0AAD8LMJ5_BABGI</name>
<feature type="region of interest" description="Disordered" evidence="1">
    <location>
        <begin position="678"/>
        <end position="697"/>
    </location>
</feature>
<protein>
    <recommendedName>
        <fullName evidence="4">Zinc finger PHD-type domain-containing protein</fullName>
    </recommendedName>
</protein>
<dbReference type="InterPro" id="IPR046341">
    <property type="entry name" value="SET_dom_sf"/>
</dbReference>
<proteinExistence type="predicted"/>
<feature type="region of interest" description="Disordered" evidence="1">
    <location>
        <begin position="784"/>
        <end position="809"/>
    </location>
</feature>
<feature type="region of interest" description="Disordered" evidence="1">
    <location>
        <begin position="102"/>
        <end position="129"/>
    </location>
</feature>
<gene>
    <name evidence="2" type="ORF">BgAZ_502230</name>
</gene>
<dbReference type="Proteomes" id="UP001230268">
    <property type="component" value="Unassembled WGS sequence"/>
</dbReference>
<feature type="region of interest" description="Disordered" evidence="1">
    <location>
        <begin position="44"/>
        <end position="83"/>
    </location>
</feature>
<dbReference type="EMBL" id="JAVEPI010000005">
    <property type="protein sequence ID" value="KAK1441891.1"/>
    <property type="molecule type" value="Genomic_DNA"/>
</dbReference>
<dbReference type="InterPro" id="IPR013083">
    <property type="entry name" value="Znf_RING/FYVE/PHD"/>
</dbReference>